<keyword evidence="2" id="KW-0472">Membrane</keyword>
<evidence type="ECO:0000313" key="3">
    <source>
        <dbReference type="EMBL" id="MFC3897097.1"/>
    </source>
</evidence>
<comment type="caution">
    <text evidence="3">The sequence shown here is derived from an EMBL/GenBank/DDBJ whole genome shotgun (WGS) entry which is preliminary data.</text>
</comment>
<evidence type="ECO:0008006" key="5">
    <source>
        <dbReference type="Google" id="ProtNLM"/>
    </source>
</evidence>
<sequence length="104" mass="10751">MTVLIPLIVACAFISAAVALVTGRSGRAALRVLLDLLLAAGLVHLSFGLSWQQIAVAAAVVLIRRLVMSSTLGGGPGGVRGALIPGGRPARRRAHRGHRPSSRE</sequence>
<evidence type="ECO:0000313" key="4">
    <source>
        <dbReference type="Proteomes" id="UP001595690"/>
    </source>
</evidence>
<feature type="transmembrane region" description="Helical" evidence="2">
    <location>
        <begin position="43"/>
        <end position="63"/>
    </location>
</feature>
<keyword evidence="2" id="KW-0812">Transmembrane</keyword>
<dbReference type="EMBL" id="JBHRZI010000032">
    <property type="protein sequence ID" value="MFC3897097.1"/>
    <property type="molecule type" value="Genomic_DNA"/>
</dbReference>
<evidence type="ECO:0000256" key="1">
    <source>
        <dbReference type="SAM" id="MobiDB-lite"/>
    </source>
</evidence>
<protein>
    <recommendedName>
        <fullName evidence="5">DUF1622 domain-containing protein</fullName>
    </recommendedName>
</protein>
<reference evidence="4" key="1">
    <citation type="journal article" date="2019" name="Int. J. Syst. Evol. Microbiol.">
        <title>The Global Catalogue of Microorganisms (GCM) 10K type strain sequencing project: providing services to taxonomists for standard genome sequencing and annotation.</title>
        <authorList>
            <consortium name="The Broad Institute Genomics Platform"/>
            <consortium name="The Broad Institute Genome Sequencing Center for Infectious Disease"/>
            <person name="Wu L."/>
            <person name="Ma J."/>
        </authorList>
    </citation>
    <scope>NUCLEOTIDE SEQUENCE [LARGE SCALE GENOMIC DNA]</scope>
    <source>
        <strain evidence="4">CGMCC 4.7405</strain>
    </source>
</reference>
<evidence type="ECO:0000256" key="2">
    <source>
        <dbReference type="SAM" id="Phobius"/>
    </source>
</evidence>
<feature type="compositionally biased region" description="Basic residues" evidence="1">
    <location>
        <begin position="89"/>
        <end position="104"/>
    </location>
</feature>
<keyword evidence="2" id="KW-1133">Transmembrane helix</keyword>
<keyword evidence="4" id="KW-1185">Reference proteome</keyword>
<name>A0ABV8C4Z9_9PSEU</name>
<dbReference type="RefSeq" id="WP_382378584.1">
    <property type="nucleotide sequence ID" value="NZ_JBHRZI010000032.1"/>
</dbReference>
<proteinExistence type="predicted"/>
<dbReference type="Proteomes" id="UP001595690">
    <property type="component" value="Unassembled WGS sequence"/>
</dbReference>
<accession>A0ABV8C4Z9</accession>
<organism evidence="3 4">
    <name type="scientific">Lentzea rhizosphaerae</name>
    <dbReference type="NCBI Taxonomy" id="2041025"/>
    <lineage>
        <taxon>Bacteria</taxon>
        <taxon>Bacillati</taxon>
        <taxon>Actinomycetota</taxon>
        <taxon>Actinomycetes</taxon>
        <taxon>Pseudonocardiales</taxon>
        <taxon>Pseudonocardiaceae</taxon>
        <taxon>Lentzea</taxon>
    </lineage>
</organism>
<feature type="region of interest" description="Disordered" evidence="1">
    <location>
        <begin position="75"/>
        <end position="104"/>
    </location>
</feature>
<gene>
    <name evidence="3" type="ORF">ACFOWZ_36950</name>
</gene>